<keyword evidence="2" id="KW-1185">Reference proteome</keyword>
<proteinExistence type="predicted"/>
<dbReference type="EMBL" id="CM042047">
    <property type="protein sequence ID" value="KAI3771116.1"/>
    <property type="molecule type" value="Genomic_DNA"/>
</dbReference>
<organism evidence="1 2">
    <name type="scientific">Arctium lappa</name>
    <name type="common">Greater burdock</name>
    <name type="synonym">Lappa major</name>
    <dbReference type="NCBI Taxonomy" id="4217"/>
    <lineage>
        <taxon>Eukaryota</taxon>
        <taxon>Viridiplantae</taxon>
        <taxon>Streptophyta</taxon>
        <taxon>Embryophyta</taxon>
        <taxon>Tracheophyta</taxon>
        <taxon>Spermatophyta</taxon>
        <taxon>Magnoliopsida</taxon>
        <taxon>eudicotyledons</taxon>
        <taxon>Gunneridae</taxon>
        <taxon>Pentapetalae</taxon>
        <taxon>asterids</taxon>
        <taxon>campanulids</taxon>
        <taxon>Asterales</taxon>
        <taxon>Asteraceae</taxon>
        <taxon>Carduoideae</taxon>
        <taxon>Cardueae</taxon>
        <taxon>Arctiinae</taxon>
        <taxon>Arctium</taxon>
    </lineage>
</organism>
<reference evidence="1 2" key="2">
    <citation type="journal article" date="2022" name="Mol. Ecol. Resour.">
        <title>The genomes of chicory, endive, great burdock and yacon provide insights into Asteraceae paleo-polyploidization history and plant inulin production.</title>
        <authorList>
            <person name="Fan W."/>
            <person name="Wang S."/>
            <person name="Wang H."/>
            <person name="Wang A."/>
            <person name="Jiang F."/>
            <person name="Liu H."/>
            <person name="Zhao H."/>
            <person name="Xu D."/>
            <person name="Zhang Y."/>
        </authorList>
    </citation>
    <scope>NUCLEOTIDE SEQUENCE [LARGE SCALE GENOMIC DNA]</scope>
    <source>
        <strain evidence="2">cv. Niubang</strain>
    </source>
</reference>
<name>A0ACB9FK80_ARCLA</name>
<accession>A0ACB9FK80</accession>
<evidence type="ECO:0000313" key="1">
    <source>
        <dbReference type="EMBL" id="KAI3771116.1"/>
    </source>
</evidence>
<evidence type="ECO:0000313" key="2">
    <source>
        <dbReference type="Proteomes" id="UP001055879"/>
    </source>
</evidence>
<reference evidence="2" key="1">
    <citation type="journal article" date="2022" name="Mol. Ecol. Resour.">
        <title>The genomes of chicory, endive, great burdock and yacon provide insights into Asteraceae palaeo-polyploidization history and plant inulin production.</title>
        <authorList>
            <person name="Fan W."/>
            <person name="Wang S."/>
            <person name="Wang H."/>
            <person name="Wang A."/>
            <person name="Jiang F."/>
            <person name="Liu H."/>
            <person name="Zhao H."/>
            <person name="Xu D."/>
            <person name="Zhang Y."/>
        </authorList>
    </citation>
    <scope>NUCLEOTIDE SEQUENCE [LARGE SCALE GENOMIC DNA]</scope>
    <source>
        <strain evidence="2">cv. Niubang</strain>
    </source>
</reference>
<sequence length="255" mass="27802">MSNYCLFHHHHLLFRSPNLHHDIRYFKVESIRQISGCSIRFRTLPKSSSRQNPSTSPPELPVEKSGFQSQIASEDDDNTDPYLPSGSASFNPFLSFIQGFRQKLKFDELGMEIMSIALPAALALAADPITSLVDIAFVGHLGSAELAAVGVSISIFNLVAKLFNIPLLNITTSFVAEEQAVLVKDGMADHQNKKFLPSVSTSLALAAAFGIAETIALSFGSGFLLNTMVLASSTFGVSMMDFVNFPPKKGPEKRY</sequence>
<protein>
    <submittedName>
        <fullName evidence="1">Uncharacterized protein</fullName>
    </submittedName>
</protein>
<comment type="caution">
    <text evidence="1">The sequence shown here is derived from an EMBL/GenBank/DDBJ whole genome shotgun (WGS) entry which is preliminary data.</text>
</comment>
<gene>
    <name evidence="1" type="ORF">L6452_02272</name>
</gene>
<dbReference type="Proteomes" id="UP001055879">
    <property type="component" value="Linkage Group LG01"/>
</dbReference>